<reference evidence="1" key="1">
    <citation type="submission" date="2016-05" db="EMBL/GenBank/DDBJ databases">
        <authorList>
            <person name="Lavstsen T."/>
            <person name="Jespersen J.S."/>
        </authorList>
    </citation>
    <scope>NUCLEOTIDE SEQUENCE</scope>
    <source>
        <tissue evidence="1">Brain</tissue>
    </source>
</reference>
<organism evidence="1">
    <name type="scientific">Nothobranchius korthausae</name>
    <dbReference type="NCBI Taxonomy" id="1143690"/>
    <lineage>
        <taxon>Eukaryota</taxon>
        <taxon>Metazoa</taxon>
        <taxon>Chordata</taxon>
        <taxon>Craniata</taxon>
        <taxon>Vertebrata</taxon>
        <taxon>Euteleostomi</taxon>
        <taxon>Actinopterygii</taxon>
        <taxon>Neopterygii</taxon>
        <taxon>Teleostei</taxon>
        <taxon>Neoteleostei</taxon>
        <taxon>Acanthomorphata</taxon>
        <taxon>Ovalentaria</taxon>
        <taxon>Atherinomorphae</taxon>
        <taxon>Cyprinodontiformes</taxon>
        <taxon>Nothobranchiidae</taxon>
        <taxon>Nothobranchius</taxon>
    </lineage>
</organism>
<sequence>SSPEMEQDAACSWSSAALLGDLVHVFIFISEQKANQSIWCDDPLPPKQHQLF</sequence>
<gene>
    <name evidence="1" type="primary">Nfu_g_1_015448</name>
</gene>
<accession>A0A1A8HFR6</accession>
<dbReference type="EMBL" id="HAEC01014010">
    <property type="protein sequence ID" value="SBQ82227.1"/>
    <property type="molecule type" value="Transcribed_RNA"/>
</dbReference>
<proteinExistence type="predicted"/>
<dbReference type="AlphaFoldDB" id="A0A1A8HFR6"/>
<reference evidence="1" key="2">
    <citation type="submission" date="2016-06" db="EMBL/GenBank/DDBJ databases">
        <title>The genome of a short-lived fish provides insights into sex chromosome evolution and the genetic control of aging.</title>
        <authorList>
            <person name="Reichwald K."/>
            <person name="Felder M."/>
            <person name="Petzold A."/>
            <person name="Koch P."/>
            <person name="Groth M."/>
            <person name="Platzer M."/>
        </authorList>
    </citation>
    <scope>NUCLEOTIDE SEQUENCE</scope>
    <source>
        <tissue evidence="1">Brain</tissue>
    </source>
</reference>
<feature type="non-terminal residue" evidence="1">
    <location>
        <position position="52"/>
    </location>
</feature>
<protein>
    <submittedName>
        <fullName evidence="1">Uncharacterized protein</fullName>
    </submittedName>
</protein>
<feature type="non-terminal residue" evidence="1">
    <location>
        <position position="1"/>
    </location>
</feature>
<name>A0A1A8HFR6_9TELE</name>
<evidence type="ECO:0000313" key="1">
    <source>
        <dbReference type="EMBL" id="SBQ82227.1"/>
    </source>
</evidence>